<dbReference type="InterPro" id="IPR014939">
    <property type="entry name" value="CDT1_Gemini-bd-like"/>
</dbReference>
<dbReference type="GO" id="GO:0071163">
    <property type="term" value="P:DNA replication preinitiation complex assembly"/>
    <property type="evidence" value="ECO:0007669"/>
    <property type="project" value="InterPro"/>
</dbReference>
<comment type="similarity">
    <text evidence="1">Belongs to the Cdt1 family.</text>
</comment>
<gene>
    <name evidence="5" type="ORF">PDE001_LOCUS9769</name>
</gene>
<dbReference type="InterPro" id="IPR036390">
    <property type="entry name" value="WH_DNA-bd_sf"/>
</dbReference>
<dbReference type="AlphaFoldDB" id="A0AAV0V8H3"/>
<accession>A0AAV0V8H3</accession>
<name>A0AAV0V8H3_9STRA</name>
<dbReference type="InterPro" id="IPR045173">
    <property type="entry name" value="Cdt1"/>
</dbReference>
<evidence type="ECO:0000259" key="4">
    <source>
        <dbReference type="SMART" id="SM01075"/>
    </source>
</evidence>
<keyword evidence="2" id="KW-0131">Cell cycle</keyword>
<dbReference type="GO" id="GO:0000278">
    <property type="term" value="P:mitotic cell cycle"/>
    <property type="evidence" value="ECO:0007669"/>
    <property type="project" value="TreeGrafter"/>
</dbReference>
<proteinExistence type="inferred from homology"/>
<reference evidence="5" key="1">
    <citation type="submission" date="2022-12" db="EMBL/GenBank/DDBJ databases">
        <authorList>
            <person name="Webb A."/>
        </authorList>
    </citation>
    <scope>NUCLEOTIDE SEQUENCE</scope>
    <source>
        <strain evidence="5">Pd1</strain>
    </source>
</reference>
<dbReference type="SMART" id="SM01075">
    <property type="entry name" value="CDT1"/>
    <property type="match status" value="1"/>
</dbReference>
<evidence type="ECO:0000313" key="5">
    <source>
        <dbReference type="EMBL" id="CAI5744633.1"/>
    </source>
</evidence>
<evidence type="ECO:0000313" key="6">
    <source>
        <dbReference type="Proteomes" id="UP001162029"/>
    </source>
</evidence>
<feature type="region of interest" description="Disordered" evidence="3">
    <location>
        <begin position="1"/>
        <end position="23"/>
    </location>
</feature>
<organism evidence="5 6">
    <name type="scientific">Peronospora destructor</name>
    <dbReference type="NCBI Taxonomy" id="86335"/>
    <lineage>
        <taxon>Eukaryota</taxon>
        <taxon>Sar</taxon>
        <taxon>Stramenopiles</taxon>
        <taxon>Oomycota</taxon>
        <taxon>Peronosporomycetes</taxon>
        <taxon>Peronosporales</taxon>
        <taxon>Peronosporaceae</taxon>
        <taxon>Peronospora</taxon>
    </lineage>
</organism>
<dbReference type="InterPro" id="IPR032054">
    <property type="entry name" value="Cdt1_C"/>
</dbReference>
<protein>
    <recommendedName>
        <fullName evidence="4">CDT1 Geminin-binding domain-containing protein</fullName>
    </recommendedName>
</protein>
<dbReference type="Gene3D" id="1.10.10.1420">
    <property type="entry name" value="DNA replication factor Cdt1, C-terminal WH domain"/>
    <property type="match status" value="1"/>
</dbReference>
<keyword evidence="6" id="KW-1185">Reference proteome</keyword>
<dbReference type="PANTHER" id="PTHR28637:SF1">
    <property type="entry name" value="DNA REPLICATION FACTOR CDT1"/>
    <property type="match status" value="1"/>
</dbReference>
<dbReference type="GO" id="GO:0030174">
    <property type="term" value="P:regulation of DNA-templated DNA replication initiation"/>
    <property type="evidence" value="ECO:0007669"/>
    <property type="project" value="InterPro"/>
</dbReference>
<feature type="compositionally biased region" description="Basic and acidic residues" evidence="3">
    <location>
        <begin position="1"/>
        <end position="10"/>
    </location>
</feature>
<dbReference type="PANTHER" id="PTHR28637">
    <property type="entry name" value="DNA REPLICATION FACTOR CDT1"/>
    <property type="match status" value="1"/>
</dbReference>
<dbReference type="GO" id="GO:0005634">
    <property type="term" value="C:nucleus"/>
    <property type="evidence" value="ECO:0007669"/>
    <property type="project" value="TreeGrafter"/>
</dbReference>
<comment type="caution">
    <text evidence="5">The sequence shown here is derived from an EMBL/GenBank/DDBJ whole genome shotgun (WGS) entry which is preliminary data.</text>
</comment>
<dbReference type="GO" id="GO:0003677">
    <property type="term" value="F:DNA binding"/>
    <property type="evidence" value="ECO:0007669"/>
    <property type="project" value="InterPro"/>
</dbReference>
<evidence type="ECO:0000256" key="1">
    <source>
        <dbReference type="ARBA" id="ARBA00008356"/>
    </source>
</evidence>
<dbReference type="Proteomes" id="UP001162029">
    <property type="component" value="Unassembled WGS sequence"/>
</dbReference>
<dbReference type="InterPro" id="IPR038090">
    <property type="entry name" value="Cdt1_C_WH_dom_sf"/>
</dbReference>
<dbReference type="GO" id="GO:0070182">
    <property type="term" value="F:DNA polymerase binding"/>
    <property type="evidence" value="ECO:0007669"/>
    <property type="project" value="TreeGrafter"/>
</dbReference>
<dbReference type="Pfam" id="PF16679">
    <property type="entry name" value="CDT1_C"/>
    <property type="match status" value="1"/>
</dbReference>
<sequence length="369" mass="41526">MANDKTDAPLRSHPRRSTQRLDKHAPPALRVLVRLFSALEFGLGALTLYQHTPDFAAVKRAVESSCQLSFTPAHLQQILHLLPGAYALEWKKNTRTARRQAQDDGGDSIVAKRQRLQPPVLTLRKQQLPALDGDSESLEARITLFIRKANVYLEGHVEAMKKEFPDMTEDELIGAMKLVEIEKAPLPQVPTEIVSEKSLTMVLIKNDSKEKINGTSSSKANEKLMEVLAKPIPQDLRSLPEWLINKVRKHEAGQNNIVESSAKVLKRRLLTTLPQLSDQLQSLVMVTKKCIFPKAYILRQLAARAPIKGRVEEQLYLLESLIPEWLTVVLDDGNEYIRISTSCKYNAIKSSLHRAISVQAELTITITKK</sequence>
<dbReference type="EMBL" id="CANTFM010002154">
    <property type="protein sequence ID" value="CAI5744633.1"/>
    <property type="molecule type" value="Genomic_DNA"/>
</dbReference>
<dbReference type="Pfam" id="PF08839">
    <property type="entry name" value="CDT1"/>
    <property type="match status" value="1"/>
</dbReference>
<dbReference type="GO" id="GO:0000076">
    <property type="term" value="P:DNA replication checkpoint signaling"/>
    <property type="evidence" value="ECO:0007669"/>
    <property type="project" value="TreeGrafter"/>
</dbReference>
<feature type="domain" description="CDT1 Geminin-binding" evidence="4">
    <location>
        <begin position="26"/>
        <end position="188"/>
    </location>
</feature>
<evidence type="ECO:0000256" key="3">
    <source>
        <dbReference type="SAM" id="MobiDB-lite"/>
    </source>
</evidence>
<evidence type="ECO:0000256" key="2">
    <source>
        <dbReference type="ARBA" id="ARBA00023306"/>
    </source>
</evidence>
<dbReference type="SUPFAM" id="SSF46785">
    <property type="entry name" value="Winged helix' DNA-binding domain"/>
    <property type="match status" value="1"/>
</dbReference>